<comment type="similarity">
    <text evidence="1">Belongs to the type-I restriction system S methylase family.</text>
</comment>
<evidence type="ECO:0000313" key="6">
    <source>
        <dbReference type="Proteomes" id="UP000282818"/>
    </source>
</evidence>
<feature type="domain" description="Type I restriction modification DNA specificity" evidence="4">
    <location>
        <begin position="277"/>
        <end position="405"/>
    </location>
</feature>
<keyword evidence="5" id="KW-0255">Endonuclease</keyword>
<gene>
    <name evidence="5" type="ORF">EOE65_16990</name>
</gene>
<dbReference type="AlphaFoldDB" id="A0A437Q465"/>
<dbReference type="Pfam" id="PF01420">
    <property type="entry name" value="Methylase_S"/>
    <property type="match status" value="1"/>
</dbReference>
<keyword evidence="6" id="KW-1185">Reference proteome</keyword>
<keyword evidence="3" id="KW-0238">DNA-binding</keyword>
<keyword evidence="2" id="KW-0680">Restriction system</keyword>
<dbReference type="CDD" id="cd17260">
    <property type="entry name" value="RMtype1_S_EcoEI-TRD1-CR1_like"/>
    <property type="match status" value="1"/>
</dbReference>
<dbReference type="GO" id="GO:0009307">
    <property type="term" value="P:DNA restriction-modification system"/>
    <property type="evidence" value="ECO:0007669"/>
    <property type="project" value="UniProtKB-KW"/>
</dbReference>
<proteinExistence type="inferred from homology"/>
<sequence length="454" mass="51502">MSKYPRYPEYKESGVEWLGSIPNHWQLTKIKHIAELTPKKPDVDRDLKCSFLPMEKLKTDMLVLDEVRSVRDVYDGYTYFTDHDILMAKVTPCFENKNIAIAEGLINQLGFGSSEIYVLRINPKANNRYLFYRLQEDSFMDIATAAMTGAGGLKRVPSDTVKNFISAFPCVEEQAQIASFLDHETAKIDALIEKQQQLIKLLKEKRQAVISHAVTKGLNPDVPMKNSGVEWFGSIPKSWQLKRLIWITTTINDINHEMPKATDEGVLFLSAKDLLNDGTLNFEKDVKKISNTDYNRLSKKIKPRRNDIIYSRIGAALGKSRLVETDIKFLVSYSCCVIRPIFELVLPKYLNLVLDTDLVLTEAKIKTNGIGVPDLGLKEIGRFPIPLPPIDEQKDILSYLETKLKKMDRLISKSVKSVDLMKERRVALISAAVTGKIDVRNWQPENQPAQANAS</sequence>
<dbReference type="RefSeq" id="WP_127695953.1">
    <property type="nucleotide sequence ID" value="NZ_SACQ01000011.1"/>
</dbReference>
<evidence type="ECO:0000256" key="1">
    <source>
        <dbReference type="ARBA" id="ARBA00010923"/>
    </source>
</evidence>
<dbReference type="GO" id="GO:0003677">
    <property type="term" value="F:DNA binding"/>
    <property type="evidence" value="ECO:0007669"/>
    <property type="project" value="UniProtKB-KW"/>
</dbReference>
<dbReference type="Proteomes" id="UP000282818">
    <property type="component" value="Unassembled WGS sequence"/>
</dbReference>
<evidence type="ECO:0000256" key="3">
    <source>
        <dbReference type="ARBA" id="ARBA00023125"/>
    </source>
</evidence>
<keyword evidence="5" id="KW-0378">Hydrolase</keyword>
<dbReference type="InterPro" id="IPR044946">
    <property type="entry name" value="Restrct_endonuc_typeI_TRD_sf"/>
</dbReference>
<reference evidence="5 6" key="1">
    <citation type="submission" date="2019-01" db="EMBL/GenBank/DDBJ databases">
        <authorList>
            <person name="Chen W.-M."/>
        </authorList>
    </citation>
    <scope>NUCLEOTIDE SEQUENCE [LARGE SCALE GENOMIC DNA]</scope>
    <source>
        <strain evidence="5 6">HPM-16</strain>
    </source>
</reference>
<organism evidence="5 6">
    <name type="scientific">Neptunomonas marina</name>
    <dbReference type="NCBI Taxonomy" id="1815562"/>
    <lineage>
        <taxon>Bacteria</taxon>
        <taxon>Pseudomonadati</taxon>
        <taxon>Pseudomonadota</taxon>
        <taxon>Gammaproteobacteria</taxon>
        <taxon>Oceanospirillales</taxon>
        <taxon>Oceanospirillaceae</taxon>
        <taxon>Neptunomonas</taxon>
    </lineage>
</organism>
<dbReference type="PANTHER" id="PTHR43140:SF1">
    <property type="entry name" value="TYPE I RESTRICTION ENZYME ECOKI SPECIFICITY SUBUNIT"/>
    <property type="match status" value="1"/>
</dbReference>
<dbReference type="GO" id="GO:0004519">
    <property type="term" value="F:endonuclease activity"/>
    <property type="evidence" value="ECO:0007669"/>
    <property type="project" value="UniProtKB-KW"/>
</dbReference>
<dbReference type="InterPro" id="IPR000055">
    <property type="entry name" value="Restrct_endonuc_typeI_TRD"/>
</dbReference>
<keyword evidence="5" id="KW-0540">Nuclease</keyword>
<dbReference type="PANTHER" id="PTHR43140">
    <property type="entry name" value="TYPE-1 RESTRICTION ENZYME ECOKI SPECIFICITY PROTEIN"/>
    <property type="match status" value="1"/>
</dbReference>
<accession>A0A437Q465</accession>
<dbReference type="InterPro" id="IPR051212">
    <property type="entry name" value="Type-I_RE_S_subunit"/>
</dbReference>
<evidence type="ECO:0000259" key="4">
    <source>
        <dbReference type="Pfam" id="PF01420"/>
    </source>
</evidence>
<dbReference type="Gene3D" id="3.90.220.20">
    <property type="entry name" value="DNA methylase specificity domains"/>
    <property type="match status" value="2"/>
</dbReference>
<dbReference type="EMBL" id="SACQ01000011">
    <property type="protein sequence ID" value="RVU29319.1"/>
    <property type="molecule type" value="Genomic_DNA"/>
</dbReference>
<evidence type="ECO:0000256" key="2">
    <source>
        <dbReference type="ARBA" id="ARBA00022747"/>
    </source>
</evidence>
<dbReference type="SUPFAM" id="SSF116734">
    <property type="entry name" value="DNA methylase specificity domain"/>
    <property type="match status" value="2"/>
</dbReference>
<comment type="caution">
    <text evidence="5">The sequence shown here is derived from an EMBL/GenBank/DDBJ whole genome shotgun (WGS) entry which is preliminary data.</text>
</comment>
<name>A0A437Q465_9GAMM</name>
<protein>
    <submittedName>
        <fullName evidence="5">Restriction endonuclease subunit S</fullName>
    </submittedName>
</protein>
<evidence type="ECO:0000313" key="5">
    <source>
        <dbReference type="EMBL" id="RVU29319.1"/>
    </source>
</evidence>
<dbReference type="Gene3D" id="1.10.287.1120">
    <property type="entry name" value="Bipartite methylase S protein"/>
    <property type="match status" value="1"/>
</dbReference>